<accession>A0A0N5AL06</accession>
<feature type="repeat" description="WD" evidence="4">
    <location>
        <begin position="875"/>
        <end position="905"/>
    </location>
</feature>
<feature type="region of interest" description="Disordered" evidence="5">
    <location>
        <begin position="527"/>
        <end position="550"/>
    </location>
</feature>
<name>A0A0N5AL06_9BILA</name>
<feature type="compositionally biased region" description="Polar residues" evidence="5">
    <location>
        <begin position="29"/>
        <end position="42"/>
    </location>
</feature>
<keyword evidence="3" id="KW-0677">Repeat</keyword>
<evidence type="ECO:0000313" key="7">
    <source>
        <dbReference type="WBParaSite" id="SMUV_0000519701-mRNA-1"/>
    </source>
</evidence>
<evidence type="ECO:0000256" key="4">
    <source>
        <dbReference type="PROSITE-ProRule" id="PRU00221"/>
    </source>
</evidence>
<evidence type="ECO:0000256" key="3">
    <source>
        <dbReference type="ARBA" id="ARBA00022737"/>
    </source>
</evidence>
<dbReference type="PROSITE" id="PS50294">
    <property type="entry name" value="WD_REPEATS_REGION"/>
    <property type="match status" value="3"/>
</dbReference>
<feature type="region of interest" description="Disordered" evidence="5">
    <location>
        <begin position="309"/>
        <end position="331"/>
    </location>
</feature>
<organism evidence="6 7">
    <name type="scientific">Syphacia muris</name>
    <dbReference type="NCBI Taxonomy" id="451379"/>
    <lineage>
        <taxon>Eukaryota</taxon>
        <taxon>Metazoa</taxon>
        <taxon>Ecdysozoa</taxon>
        <taxon>Nematoda</taxon>
        <taxon>Chromadorea</taxon>
        <taxon>Rhabditida</taxon>
        <taxon>Spirurina</taxon>
        <taxon>Oxyuridomorpha</taxon>
        <taxon>Oxyuroidea</taxon>
        <taxon>Oxyuridae</taxon>
        <taxon>Syphacia</taxon>
    </lineage>
</organism>
<evidence type="ECO:0000313" key="6">
    <source>
        <dbReference type="Proteomes" id="UP000046393"/>
    </source>
</evidence>
<evidence type="ECO:0000256" key="2">
    <source>
        <dbReference type="ARBA" id="ARBA00022574"/>
    </source>
</evidence>
<dbReference type="PROSITE" id="PS50082">
    <property type="entry name" value="WD_REPEATS_2"/>
    <property type="match status" value="4"/>
</dbReference>
<evidence type="ECO:0000256" key="5">
    <source>
        <dbReference type="SAM" id="MobiDB-lite"/>
    </source>
</evidence>
<dbReference type="InterPro" id="IPR015943">
    <property type="entry name" value="WD40/YVTN_repeat-like_dom_sf"/>
</dbReference>
<dbReference type="AlphaFoldDB" id="A0A0N5AL06"/>
<feature type="region of interest" description="Disordered" evidence="5">
    <location>
        <begin position="437"/>
        <end position="495"/>
    </location>
</feature>
<dbReference type="STRING" id="451379.A0A0N5AL06"/>
<dbReference type="PANTHER" id="PTHR14221:SF0">
    <property type="entry name" value="WD REPEAT-CONTAINING PROTEIN 44"/>
    <property type="match status" value="1"/>
</dbReference>
<feature type="compositionally biased region" description="Basic and acidic residues" evidence="5">
    <location>
        <begin position="468"/>
        <end position="478"/>
    </location>
</feature>
<feature type="compositionally biased region" description="Polar residues" evidence="5">
    <location>
        <begin position="1"/>
        <end position="12"/>
    </location>
</feature>
<dbReference type="PANTHER" id="PTHR14221">
    <property type="entry name" value="WD REPEAT DOMAIN 44"/>
    <property type="match status" value="1"/>
</dbReference>
<keyword evidence="2 4" id="KW-0853">WD repeat</keyword>
<feature type="region of interest" description="Disordered" evidence="5">
    <location>
        <begin position="1"/>
        <end position="94"/>
    </location>
</feature>
<dbReference type="InterPro" id="IPR001680">
    <property type="entry name" value="WD40_rpt"/>
</dbReference>
<reference evidence="7" key="1">
    <citation type="submission" date="2017-02" db="UniProtKB">
        <authorList>
            <consortium name="WormBaseParasite"/>
        </authorList>
    </citation>
    <scope>IDENTIFICATION</scope>
</reference>
<dbReference type="Proteomes" id="UP000046393">
    <property type="component" value="Unplaced"/>
</dbReference>
<dbReference type="Gene3D" id="2.130.10.10">
    <property type="entry name" value="YVTN repeat-like/Quinoprotein amine dehydrogenase"/>
    <property type="match status" value="1"/>
</dbReference>
<dbReference type="InterPro" id="IPR036322">
    <property type="entry name" value="WD40_repeat_dom_sf"/>
</dbReference>
<feature type="repeat" description="WD" evidence="4">
    <location>
        <begin position="728"/>
        <end position="762"/>
    </location>
</feature>
<feature type="compositionally biased region" description="Basic and acidic residues" evidence="5">
    <location>
        <begin position="532"/>
        <end position="543"/>
    </location>
</feature>
<dbReference type="SMART" id="SM00320">
    <property type="entry name" value="WD40"/>
    <property type="match status" value="6"/>
</dbReference>
<dbReference type="InterPro" id="IPR040324">
    <property type="entry name" value="WDR44/Dgr2"/>
</dbReference>
<feature type="repeat" description="WD" evidence="4">
    <location>
        <begin position="688"/>
        <end position="728"/>
    </location>
</feature>
<feature type="compositionally biased region" description="Polar residues" evidence="5">
    <location>
        <begin position="64"/>
        <end position="86"/>
    </location>
</feature>
<proteinExistence type="predicted"/>
<dbReference type="WBParaSite" id="SMUV_0000519701-mRNA-1">
    <property type="protein sequence ID" value="SMUV_0000519701-mRNA-1"/>
    <property type="gene ID" value="SMUV_0000519701"/>
</dbReference>
<dbReference type="SUPFAM" id="SSF50978">
    <property type="entry name" value="WD40 repeat-like"/>
    <property type="match status" value="1"/>
</dbReference>
<keyword evidence="6" id="KW-1185">Reference proteome</keyword>
<feature type="repeat" description="WD" evidence="4">
    <location>
        <begin position="576"/>
        <end position="607"/>
    </location>
</feature>
<evidence type="ECO:0000256" key="1">
    <source>
        <dbReference type="ARBA" id="ARBA00021207"/>
    </source>
</evidence>
<protein>
    <recommendedName>
        <fullName evidence="1">WD repeat-containing protein 44</fullName>
    </recommendedName>
</protein>
<dbReference type="Pfam" id="PF00400">
    <property type="entry name" value="WD40"/>
    <property type="match status" value="4"/>
</dbReference>
<sequence length="1011" mass="110388">MANSDTASCSSSDEYEDAKDELGPLPDLSISQNISKGSSVNKENGFDLRSQKPLNLPRFDGNHLQPSTSNVILTPPSGLTSQLNKESVSGSRRSRLSVLRSRMQKEFGVVFHGNMNSAEDEAGSTSESASLASWGRNLIMEHSPLTVGPFYPADSISTKAFSLIGTFGSDSFSSKTLIPSESHAPQVPLRNKNDNILKPPVRPPPPLPLSPCPSSQPIIQLPPCNATPPPLPPRSTTCRLPTALSPQLVSVVAESTSNESVHILSNRSNDCDATRASVDSSCSTNYAHGINYGKPNSLDRGLSLAKCLKTGPFPPPSSKNNSLKREHSTEGADASSFISFDGCEDDIRNSDAQNVIHQLTSSVLKDDAFKQCLTPPLSSGGDEELSPVVGTNLTSVSKHTFNAETDEDVDEQFTVQNILPLAEPRKGDNELLQSVTTSLKESPKEETVNDGENVAESHELYNGGIDPISRDLERRDQQGSDQDDAGSKNPPSTIGRAAHIVKEYGTLASGIIRGAVIKAKNAVSSGSAATKLSKEKDENGNDSERDEAESIAIVRPKSAKRGPFDFDGTRVVQELNNEHTGAVWCMKFSLCGRLLATAGQDSIVRVWVLRNHLAYFNSMRERYNAQCKQSSSISIGDGVLRSAMQQIEKDLQSSSTALGDNAGSMCSRDDDADNDSCTVMAARPLCTYCGHTADILDLSWSRSYFILSSGMDRTVKLWHLSRSECLCCFQHMDFVTCVAFMPKDDRYFLSGSLDGKLRLWHIPDKKVALWNEVEQVKFITAMTFVKNGKFAVVGTFDGRCIFYSTDQLKCYTVIDVRSSCNKNSRKRKVTGLSVHGDKLLVTSNDSRIRMYDLRDMTLTCKFKGAVLERSQIPAAFSPDGKHIVCGSEDQCIYIWSTNDLNTSLSVRKDRVDAWQRIRCMLSLNFFFITGHSSCVSAAIFAPRPSLFLSLLEHRRGTEERKYETGGHGKSSDRQIQGDVIISADLQGSIKILANRTRIKAGGSNFFPSGIA</sequence>